<dbReference type="Proteomes" id="UP000298653">
    <property type="component" value="Chromosome"/>
</dbReference>
<reference evidence="12 13" key="1">
    <citation type="submission" date="2019-05" db="EMBL/GenBank/DDBJ databases">
        <title>Complete genome sequencing of Anaerostipes rhamnosivorans.</title>
        <authorList>
            <person name="Bui T.P.N."/>
            <person name="de Vos W.M."/>
        </authorList>
    </citation>
    <scope>NUCLEOTIDE SEQUENCE [LARGE SCALE GENOMIC DNA]</scope>
    <source>
        <strain evidence="12 13">1y2</strain>
    </source>
</reference>
<feature type="domain" description="Peptidase S11 D-alanyl-D-alanine carboxypeptidase A N-terminal" evidence="11">
    <location>
        <begin position="38"/>
        <end position="273"/>
    </location>
</feature>
<dbReference type="PANTHER" id="PTHR21581:SF33">
    <property type="entry name" value="D-ALANYL-D-ALANINE CARBOXYPEPTIDASE DACB"/>
    <property type="match status" value="1"/>
</dbReference>
<dbReference type="EC" id="3.4.16.4" evidence="12"/>
<evidence type="ECO:0000256" key="1">
    <source>
        <dbReference type="ARBA" id="ARBA00007164"/>
    </source>
</evidence>
<dbReference type="RefSeq" id="WP_137327617.1">
    <property type="nucleotide sequence ID" value="NZ_CP040058.1"/>
</dbReference>
<feature type="signal peptide" evidence="10">
    <location>
        <begin position="1"/>
        <end position="27"/>
    </location>
</feature>
<comment type="similarity">
    <text evidence="1 9">Belongs to the peptidase S11 family.</text>
</comment>
<evidence type="ECO:0000313" key="12">
    <source>
        <dbReference type="EMBL" id="QCP34027.1"/>
    </source>
</evidence>
<dbReference type="EMBL" id="CP040058">
    <property type="protein sequence ID" value="QCP34027.1"/>
    <property type="molecule type" value="Genomic_DNA"/>
</dbReference>
<dbReference type="Pfam" id="PF00768">
    <property type="entry name" value="Peptidase_S11"/>
    <property type="match status" value="1"/>
</dbReference>
<dbReference type="PANTHER" id="PTHR21581">
    <property type="entry name" value="D-ALANYL-D-ALANINE CARBOXYPEPTIDASE"/>
    <property type="match status" value="1"/>
</dbReference>
<feature type="active site" evidence="7">
    <location>
        <position position="133"/>
    </location>
</feature>
<dbReference type="SUPFAM" id="SSF56601">
    <property type="entry name" value="beta-lactamase/transpeptidase-like"/>
    <property type="match status" value="1"/>
</dbReference>
<name>A0A4P8IC03_9FIRM</name>
<evidence type="ECO:0000256" key="4">
    <source>
        <dbReference type="ARBA" id="ARBA00022960"/>
    </source>
</evidence>
<dbReference type="InterPro" id="IPR001967">
    <property type="entry name" value="Peptidase_S11_N"/>
</dbReference>
<dbReference type="GO" id="GO:0071555">
    <property type="term" value="P:cell wall organization"/>
    <property type="evidence" value="ECO:0007669"/>
    <property type="project" value="UniProtKB-KW"/>
</dbReference>
<dbReference type="OrthoDB" id="9791132at2"/>
<keyword evidence="5" id="KW-0573">Peptidoglycan synthesis</keyword>
<protein>
    <submittedName>
        <fullName evidence="12">D-alanyl-D-alanine carboxypeptidase</fullName>
        <ecNumber evidence="12">3.4.16.4</ecNumber>
    </submittedName>
</protein>
<keyword evidence="6" id="KW-0961">Cell wall biogenesis/degradation</keyword>
<keyword evidence="12" id="KW-0645">Protease</keyword>
<keyword evidence="3 12" id="KW-0378">Hydrolase</keyword>
<dbReference type="GO" id="GO:0009002">
    <property type="term" value="F:serine-type D-Ala-D-Ala carboxypeptidase activity"/>
    <property type="evidence" value="ECO:0007669"/>
    <property type="project" value="UniProtKB-EC"/>
</dbReference>
<dbReference type="InterPro" id="IPR018044">
    <property type="entry name" value="Peptidase_S11"/>
</dbReference>
<evidence type="ECO:0000256" key="8">
    <source>
        <dbReference type="PIRSR" id="PIRSR618044-2"/>
    </source>
</evidence>
<proteinExistence type="inferred from homology"/>
<sequence length="374" mass="40921">MKKFAKRLLVMLTAVVLATAGTVPAKAAQRGLATKEDTKADKPSINGVCGILMDAKTGKILYAKNIDKKSYPASITKILTTLVALENNDDLYSTVKFSSYAVNSIEPGSTHIGIKAGEEIPLIDVLYGIMLESANEACNGVAEHTSGSIKKFAALMNKKAKEIGCKGSHFMNPNGLHNDKHYVTARDMALITKAALQNPMFRKIACSSHYFMSGTNKEKKGRELWNHHKMVKQTMFLYKGVEGGKTGYTTRAGGTLVTFAKRGNTELISVILRGNGYELYRDTIKLFDYGFKNYKSVAPFSGLNCDLAQTQENPVTQMACRIAPYQLPLGGNLSDFSVLLTKDQSPSNLQVYTENNKIYASYDGEDLGSTPISY</sequence>
<evidence type="ECO:0000256" key="10">
    <source>
        <dbReference type="SAM" id="SignalP"/>
    </source>
</evidence>
<dbReference type="AlphaFoldDB" id="A0A4P8IC03"/>
<organism evidence="12 13">
    <name type="scientific">Anaerostipes rhamnosivorans</name>
    <dbReference type="NCBI Taxonomy" id="1229621"/>
    <lineage>
        <taxon>Bacteria</taxon>
        <taxon>Bacillati</taxon>
        <taxon>Bacillota</taxon>
        <taxon>Clostridia</taxon>
        <taxon>Lachnospirales</taxon>
        <taxon>Lachnospiraceae</taxon>
        <taxon>Anaerostipes</taxon>
    </lineage>
</organism>
<evidence type="ECO:0000256" key="9">
    <source>
        <dbReference type="RuleBase" id="RU004016"/>
    </source>
</evidence>
<evidence type="ECO:0000313" key="13">
    <source>
        <dbReference type="Proteomes" id="UP000298653"/>
    </source>
</evidence>
<feature type="active site" description="Acyl-ester intermediate" evidence="7">
    <location>
        <position position="74"/>
    </location>
</feature>
<accession>A0A4P8IC03</accession>
<evidence type="ECO:0000256" key="6">
    <source>
        <dbReference type="ARBA" id="ARBA00023316"/>
    </source>
</evidence>
<dbReference type="GO" id="GO:0006508">
    <property type="term" value="P:proteolysis"/>
    <property type="evidence" value="ECO:0007669"/>
    <property type="project" value="InterPro"/>
</dbReference>
<keyword evidence="2 10" id="KW-0732">Signal</keyword>
<dbReference type="GO" id="GO:0009252">
    <property type="term" value="P:peptidoglycan biosynthetic process"/>
    <property type="evidence" value="ECO:0007669"/>
    <property type="project" value="UniProtKB-KW"/>
</dbReference>
<evidence type="ECO:0000256" key="7">
    <source>
        <dbReference type="PIRSR" id="PIRSR618044-1"/>
    </source>
</evidence>
<feature type="binding site" evidence="8">
    <location>
        <position position="245"/>
    </location>
    <ligand>
        <name>substrate</name>
    </ligand>
</feature>
<dbReference type="GO" id="GO:0008360">
    <property type="term" value="P:regulation of cell shape"/>
    <property type="evidence" value="ECO:0007669"/>
    <property type="project" value="UniProtKB-KW"/>
</dbReference>
<keyword evidence="13" id="KW-1185">Reference proteome</keyword>
<evidence type="ECO:0000256" key="2">
    <source>
        <dbReference type="ARBA" id="ARBA00022729"/>
    </source>
</evidence>
<keyword evidence="4" id="KW-0133">Cell shape</keyword>
<dbReference type="InterPro" id="IPR012338">
    <property type="entry name" value="Beta-lactam/transpept-like"/>
</dbReference>
<evidence type="ECO:0000256" key="3">
    <source>
        <dbReference type="ARBA" id="ARBA00022801"/>
    </source>
</evidence>
<feature type="active site" description="Proton acceptor" evidence="7">
    <location>
        <position position="77"/>
    </location>
</feature>
<evidence type="ECO:0000259" key="11">
    <source>
        <dbReference type="Pfam" id="PF00768"/>
    </source>
</evidence>
<dbReference type="PRINTS" id="PR00725">
    <property type="entry name" value="DADACBPTASE1"/>
</dbReference>
<keyword evidence="12" id="KW-0121">Carboxypeptidase</keyword>
<evidence type="ECO:0000256" key="5">
    <source>
        <dbReference type="ARBA" id="ARBA00022984"/>
    </source>
</evidence>
<gene>
    <name evidence="12" type="ORF">AR1Y2_0573</name>
</gene>
<dbReference type="KEGG" id="arf:AR1Y2_0573"/>
<feature type="chain" id="PRO_5020672600" evidence="10">
    <location>
        <begin position="28"/>
        <end position="374"/>
    </location>
</feature>
<dbReference type="Gene3D" id="3.40.710.10">
    <property type="entry name" value="DD-peptidase/beta-lactamase superfamily"/>
    <property type="match status" value="1"/>
</dbReference>